<reference evidence="2" key="1">
    <citation type="journal article" date="2019" name="Int. J. Syst. Evol. Microbiol.">
        <title>The Global Catalogue of Microorganisms (GCM) 10K type strain sequencing project: providing services to taxonomists for standard genome sequencing and annotation.</title>
        <authorList>
            <consortium name="The Broad Institute Genomics Platform"/>
            <consortium name="The Broad Institute Genome Sequencing Center for Infectious Disease"/>
            <person name="Wu L."/>
            <person name="Ma J."/>
        </authorList>
    </citation>
    <scope>NUCLEOTIDE SEQUENCE [LARGE SCALE GENOMIC DNA]</scope>
    <source>
        <strain evidence="2">CCUG 63418</strain>
    </source>
</reference>
<protein>
    <submittedName>
        <fullName evidence="1">Uncharacterized protein</fullName>
    </submittedName>
</protein>
<proteinExistence type="predicted"/>
<comment type="caution">
    <text evidence="1">The sequence shown here is derived from an EMBL/GenBank/DDBJ whole genome shotgun (WGS) entry which is preliminary data.</text>
</comment>
<accession>A0ABW2YQR1</accession>
<organism evidence="1 2">
    <name type="scientific">Mucilaginibacter calamicampi</name>
    <dbReference type="NCBI Taxonomy" id="1302352"/>
    <lineage>
        <taxon>Bacteria</taxon>
        <taxon>Pseudomonadati</taxon>
        <taxon>Bacteroidota</taxon>
        <taxon>Sphingobacteriia</taxon>
        <taxon>Sphingobacteriales</taxon>
        <taxon>Sphingobacteriaceae</taxon>
        <taxon>Mucilaginibacter</taxon>
    </lineage>
</organism>
<name>A0ABW2YQR1_9SPHI</name>
<evidence type="ECO:0000313" key="1">
    <source>
        <dbReference type="EMBL" id="MFD0748724.1"/>
    </source>
</evidence>
<sequence length="148" mass="18161">MKKDFIDHVHQSFSLLSKHCDLSIAKEINENDYYLIEYNFSKFVIEVEKYHREFYTTIYKTDKDRDGINLFNLVDYLTQQPLNKTISNYFSKENIEDSYRMQITYIIAVISDHYTLIKDFFEDGNYQSNFDVFDKYWREKHPHFYNQH</sequence>
<keyword evidence="2" id="KW-1185">Reference proteome</keyword>
<dbReference type="RefSeq" id="WP_377096406.1">
    <property type="nucleotide sequence ID" value="NZ_JBHTHU010000001.1"/>
</dbReference>
<dbReference type="Proteomes" id="UP001596958">
    <property type="component" value="Unassembled WGS sequence"/>
</dbReference>
<gene>
    <name evidence="1" type="ORF">ACFQZS_01135</name>
</gene>
<dbReference type="EMBL" id="JBHTHU010000001">
    <property type="protein sequence ID" value="MFD0748724.1"/>
    <property type="molecule type" value="Genomic_DNA"/>
</dbReference>
<evidence type="ECO:0000313" key="2">
    <source>
        <dbReference type="Proteomes" id="UP001596958"/>
    </source>
</evidence>